<feature type="transmembrane region" description="Helical" evidence="1">
    <location>
        <begin position="91"/>
        <end position="111"/>
    </location>
</feature>
<accession>Q01QB3</accession>
<keyword evidence="1" id="KW-0472">Membrane</keyword>
<reference evidence="2" key="1">
    <citation type="submission" date="2006-10" db="EMBL/GenBank/DDBJ databases">
        <title>Complete sequence of Solibacter usitatus Ellin6076.</title>
        <authorList>
            <consortium name="US DOE Joint Genome Institute"/>
            <person name="Copeland A."/>
            <person name="Lucas S."/>
            <person name="Lapidus A."/>
            <person name="Barry K."/>
            <person name="Detter J.C."/>
            <person name="Glavina del Rio T."/>
            <person name="Hammon N."/>
            <person name="Israni S."/>
            <person name="Dalin E."/>
            <person name="Tice H."/>
            <person name="Pitluck S."/>
            <person name="Thompson L.S."/>
            <person name="Brettin T."/>
            <person name="Bruce D."/>
            <person name="Han C."/>
            <person name="Tapia R."/>
            <person name="Gilna P."/>
            <person name="Schmutz J."/>
            <person name="Larimer F."/>
            <person name="Land M."/>
            <person name="Hauser L."/>
            <person name="Kyrpides N."/>
            <person name="Mikhailova N."/>
            <person name="Janssen P.H."/>
            <person name="Kuske C.R."/>
            <person name="Richardson P."/>
        </authorList>
    </citation>
    <scope>NUCLEOTIDE SEQUENCE</scope>
    <source>
        <strain evidence="2">Ellin6076</strain>
    </source>
</reference>
<proteinExistence type="predicted"/>
<dbReference type="InParanoid" id="Q01QB3"/>
<organism evidence="2">
    <name type="scientific">Solibacter usitatus (strain Ellin6076)</name>
    <dbReference type="NCBI Taxonomy" id="234267"/>
    <lineage>
        <taxon>Bacteria</taxon>
        <taxon>Pseudomonadati</taxon>
        <taxon>Acidobacteriota</taxon>
        <taxon>Terriglobia</taxon>
        <taxon>Bryobacterales</taxon>
        <taxon>Solibacteraceae</taxon>
        <taxon>Candidatus Solibacter</taxon>
    </lineage>
</organism>
<dbReference type="HOGENOM" id="CLU_1077281_0_0_0"/>
<protein>
    <submittedName>
        <fullName evidence="2">Uncharacterized protein</fullName>
    </submittedName>
</protein>
<dbReference type="STRING" id="234267.Acid_7246"/>
<keyword evidence="1" id="KW-1133">Transmembrane helix</keyword>
<dbReference type="KEGG" id="sus:Acid_7246"/>
<dbReference type="OrthoDB" id="117485at2"/>
<dbReference type="eggNOG" id="ENOG5032C8D">
    <property type="taxonomic scope" value="Bacteria"/>
</dbReference>
<gene>
    <name evidence="2" type="ordered locus">Acid_7246</name>
</gene>
<dbReference type="EMBL" id="CP000473">
    <property type="protein sequence ID" value="ABJ88157.1"/>
    <property type="molecule type" value="Genomic_DNA"/>
</dbReference>
<evidence type="ECO:0000313" key="2">
    <source>
        <dbReference type="EMBL" id="ABJ88157.1"/>
    </source>
</evidence>
<evidence type="ECO:0000256" key="1">
    <source>
        <dbReference type="SAM" id="Phobius"/>
    </source>
</evidence>
<name>Q01QB3_SOLUE</name>
<dbReference type="AlphaFoldDB" id="Q01QB3"/>
<sequence>MMNHLSEEQLILHYYGEAGEAGEGGDTLAMEQHLEACSDCRGLYGSLQRVLNVVDSLPVPERAADYGAQVWKRIEHRIPARRRSWFAVASGWRWAAASAACAAMMLAAFFAGRIYPGGHKPAQVAAVDAQAGQRVLLVAVGDYLERSQMVLIELANANPKAAMDISSEQERAGDLVTETRLYRQTAEHTGDTQITGVLDELERVLVDITHAPSNISPRQLQELRQRLEAEGILFKIRVLGSNVRNQDVPAAKTAGRTL</sequence>
<keyword evidence="1" id="KW-0812">Transmembrane</keyword>